<sequence>MKEERPQKEKEGLLFFDFLQRGENKNIDRSSRYFPKNYDVDWRR</sequence>
<protein>
    <submittedName>
        <fullName evidence="1">Uncharacterized protein</fullName>
    </submittedName>
</protein>
<dbReference type="RefSeq" id="WP_268748664.1">
    <property type="nucleotide sequence ID" value="NZ_CP139957.1"/>
</dbReference>
<organism evidence="1 2">
    <name type="scientific">Anaerocellum danielii</name>
    <dbReference type="NCBI Taxonomy" id="1387557"/>
    <lineage>
        <taxon>Bacteria</taxon>
        <taxon>Bacillati</taxon>
        <taxon>Bacillota</taxon>
        <taxon>Bacillota incertae sedis</taxon>
        <taxon>Caldicellulosiruptorales</taxon>
        <taxon>Caldicellulosiruptoraceae</taxon>
        <taxon>Anaerocellum</taxon>
    </lineage>
</organism>
<reference evidence="1 2" key="1">
    <citation type="submission" date="2023-12" db="EMBL/GenBank/DDBJ databases">
        <authorList>
            <person name="Manesh M.J.H."/>
            <person name="Bing R.G."/>
            <person name="Willard D.J."/>
            <person name="Kelly R.M."/>
        </authorList>
    </citation>
    <scope>NUCLEOTIDE SEQUENCE [LARGE SCALE GENOMIC DNA]</scope>
    <source>
        <strain evidence="1 2">DSM 8977</strain>
    </source>
</reference>
<accession>A0ABZ0TVZ3</accession>
<dbReference type="Proteomes" id="UP001322744">
    <property type="component" value="Chromosome"/>
</dbReference>
<keyword evidence="2" id="KW-1185">Reference proteome</keyword>
<evidence type="ECO:0000313" key="2">
    <source>
        <dbReference type="Proteomes" id="UP001322744"/>
    </source>
</evidence>
<name>A0ABZ0TVZ3_9FIRM</name>
<evidence type="ECO:0000313" key="1">
    <source>
        <dbReference type="EMBL" id="WPX07614.1"/>
    </source>
</evidence>
<proteinExistence type="predicted"/>
<dbReference type="EMBL" id="CP139957">
    <property type="protein sequence ID" value="WPX07614.1"/>
    <property type="molecule type" value="Genomic_DNA"/>
</dbReference>
<gene>
    <name evidence="1" type="ORF">SOJ16_001423</name>
</gene>